<reference evidence="3" key="1">
    <citation type="submission" date="2025-08" db="UniProtKB">
        <authorList>
            <consortium name="RefSeq"/>
        </authorList>
    </citation>
    <scope>IDENTIFICATION</scope>
    <source>
        <tissue evidence="3">Whole organism</tissue>
    </source>
</reference>
<dbReference type="AlphaFoldDB" id="A0A8B7NVN7"/>
<evidence type="ECO:0000313" key="3">
    <source>
        <dbReference type="RefSeq" id="XP_018016996.1"/>
    </source>
</evidence>
<dbReference type="KEGG" id="hazt:108673648"/>
<evidence type="ECO:0000256" key="1">
    <source>
        <dbReference type="SAM" id="MobiDB-lite"/>
    </source>
</evidence>
<gene>
    <name evidence="3" type="primary">LOC108673648</name>
</gene>
<proteinExistence type="predicted"/>
<feature type="region of interest" description="Disordered" evidence="1">
    <location>
        <begin position="278"/>
        <end position="322"/>
    </location>
</feature>
<dbReference type="GeneID" id="108673648"/>
<evidence type="ECO:0000313" key="2">
    <source>
        <dbReference type="Proteomes" id="UP000694843"/>
    </source>
</evidence>
<name>A0A8B7NVN7_HYAAZ</name>
<dbReference type="Proteomes" id="UP000694843">
    <property type="component" value="Unplaced"/>
</dbReference>
<organism evidence="2 3">
    <name type="scientific">Hyalella azteca</name>
    <name type="common">Amphipod</name>
    <dbReference type="NCBI Taxonomy" id="294128"/>
    <lineage>
        <taxon>Eukaryota</taxon>
        <taxon>Metazoa</taxon>
        <taxon>Ecdysozoa</taxon>
        <taxon>Arthropoda</taxon>
        <taxon>Crustacea</taxon>
        <taxon>Multicrustacea</taxon>
        <taxon>Malacostraca</taxon>
        <taxon>Eumalacostraca</taxon>
        <taxon>Peracarida</taxon>
        <taxon>Amphipoda</taxon>
        <taxon>Senticaudata</taxon>
        <taxon>Talitrida</taxon>
        <taxon>Talitroidea</taxon>
        <taxon>Hyalellidae</taxon>
        <taxon>Hyalella</taxon>
    </lineage>
</organism>
<dbReference type="RefSeq" id="XP_018016996.1">
    <property type="nucleotide sequence ID" value="XM_018161507.2"/>
</dbReference>
<dbReference type="OrthoDB" id="10588580at2759"/>
<sequence length="322" mass="36105">MPHMGLCCHRSADKENLRPGHRWPDSAKLPLRRPNSADLHRDSADYRSDFADYHRDSADYHRDSADYRSDFADYHRNSADYRSGRADCRSDSADCRRVNAHYHYDSTDFRRNSVDSHRVAVVYRRDSTNCHCVSADGDDMEPIASCRRCVPPSTFLQVSSILGSRKNSRGSSSGRSSLASVMSVKSADNFPRGSSLTVEGVSAVTSLRPRRAVSLKLPSKHRKGQDEESRLPTIYVQDPPTRRKTSLQRALSLLSVGGSANNASVPPKPVRKILRQPTRRRHVQGFSGLPIADQNRAPLSRSSPLYYPTPAPPRTRRVSDFN</sequence>
<keyword evidence="2" id="KW-1185">Reference proteome</keyword>
<feature type="region of interest" description="Disordered" evidence="1">
    <location>
        <begin position="18"/>
        <end position="41"/>
    </location>
</feature>
<protein>
    <submittedName>
        <fullName evidence="3">Uncharacterized protein LOC108673648</fullName>
    </submittedName>
</protein>
<accession>A0A8B7NVN7</accession>